<sequence>MRAVTLAIRAVEREHDPGRRLLLAAAAALPFVPRPALAAEAHPDAVLLALKERWILTDAGFMRANDAAAELVDVSIPEVPSALFFREEDYDLGLHLYATQRADGRLWYVVGATNRAGRSADELRGPQMRVRTVLVEALTRVAKDSGDRQVRATEGVREETAALLWEPATRKQDTLRGDVRDTTNIRMELTAALEGVLRVKAGANVTMVGSKYVVQGMTEWVAK</sequence>
<dbReference type="InterPro" id="IPR036397">
    <property type="entry name" value="RNaseH_sf"/>
</dbReference>
<dbReference type="AlphaFoldDB" id="A0A1I4D062"/>
<dbReference type="InterPro" id="IPR012337">
    <property type="entry name" value="RNaseH-like_sf"/>
</dbReference>
<proteinExistence type="predicted"/>
<dbReference type="Proteomes" id="UP000198804">
    <property type="component" value="Unassembled WGS sequence"/>
</dbReference>
<organism evidence="2 3">
    <name type="scientific">Methylorubrum salsuginis</name>
    <dbReference type="NCBI Taxonomy" id="414703"/>
    <lineage>
        <taxon>Bacteria</taxon>
        <taxon>Pseudomonadati</taxon>
        <taxon>Pseudomonadota</taxon>
        <taxon>Alphaproteobacteria</taxon>
        <taxon>Hyphomicrobiales</taxon>
        <taxon>Methylobacteriaceae</taxon>
        <taxon>Methylorubrum</taxon>
    </lineage>
</organism>
<evidence type="ECO:0000259" key="1">
    <source>
        <dbReference type="PROSITE" id="PS50879"/>
    </source>
</evidence>
<dbReference type="EMBL" id="FOSV01000005">
    <property type="protein sequence ID" value="SFK86545.1"/>
    <property type="molecule type" value="Genomic_DNA"/>
</dbReference>
<dbReference type="GO" id="GO:0003676">
    <property type="term" value="F:nucleic acid binding"/>
    <property type="evidence" value="ECO:0007669"/>
    <property type="project" value="InterPro"/>
</dbReference>
<dbReference type="SUPFAM" id="SSF53098">
    <property type="entry name" value="Ribonuclease H-like"/>
    <property type="match status" value="1"/>
</dbReference>
<feature type="domain" description="RNase H type-1" evidence="1">
    <location>
        <begin position="145"/>
        <end position="223"/>
    </location>
</feature>
<dbReference type="OrthoDB" id="7845843at2"/>
<dbReference type="Gene3D" id="3.30.420.10">
    <property type="entry name" value="Ribonuclease H-like superfamily/Ribonuclease H"/>
    <property type="match status" value="1"/>
</dbReference>
<protein>
    <recommendedName>
        <fullName evidence="1">RNase H type-1 domain-containing protein</fullName>
    </recommendedName>
</protein>
<dbReference type="InterPro" id="IPR002156">
    <property type="entry name" value="RNaseH_domain"/>
</dbReference>
<gene>
    <name evidence="2" type="ORF">SAMN04488125_10598</name>
</gene>
<reference evidence="3" key="1">
    <citation type="submission" date="2016-10" db="EMBL/GenBank/DDBJ databases">
        <authorList>
            <person name="Varghese N."/>
            <person name="Submissions S."/>
        </authorList>
    </citation>
    <scope>NUCLEOTIDE SEQUENCE [LARGE SCALE GENOMIC DNA]</scope>
    <source>
        <strain evidence="3">CGMCC 1.6474</strain>
    </source>
</reference>
<accession>A0A1I4D062</accession>
<evidence type="ECO:0000313" key="3">
    <source>
        <dbReference type="Proteomes" id="UP000198804"/>
    </source>
</evidence>
<dbReference type="PROSITE" id="PS50879">
    <property type="entry name" value="RNASE_H_1"/>
    <property type="match status" value="1"/>
</dbReference>
<dbReference type="STRING" id="414703.SAMN04488125_10598"/>
<dbReference type="GO" id="GO:0004523">
    <property type="term" value="F:RNA-DNA hybrid ribonuclease activity"/>
    <property type="evidence" value="ECO:0007669"/>
    <property type="project" value="InterPro"/>
</dbReference>
<dbReference type="RefSeq" id="WP_091944086.1">
    <property type="nucleotide sequence ID" value="NZ_FOSV01000005.1"/>
</dbReference>
<name>A0A1I4D062_9HYPH</name>
<keyword evidence="3" id="KW-1185">Reference proteome</keyword>
<evidence type="ECO:0000313" key="2">
    <source>
        <dbReference type="EMBL" id="SFK86545.1"/>
    </source>
</evidence>